<feature type="region of interest" description="Disordered" evidence="1">
    <location>
        <begin position="74"/>
        <end position="117"/>
    </location>
</feature>
<feature type="compositionally biased region" description="Acidic residues" evidence="1">
    <location>
        <begin position="86"/>
        <end position="110"/>
    </location>
</feature>
<evidence type="ECO:0000256" key="1">
    <source>
        <dbReference type="SAM" id="MobiDB-lite"/>
    </source>
</evidence>
<evidence type="ECO:0000313" key="2">
    <source>
        <dbReference type="EMBL" id="GHP07919.1"/>
    </source>
</evidence>
<comment type="caution">
    <text evidence="2">The sequence shown here is derived from an EMBL/GenBank/DDBJ whole genome shotgun (WGS) entry which is preliminary data.</text>
</comment>
<dbReference type="AlphaFoldDB" id="A0A830HSG6"/>
<sequence>MWVMPMPEGSVTEAIQLTPPFDPSAGGQTLTAMVPHFVKDVRVYYEKRTGDRVKATWLDQSVNASPRRRMLLQNGTLPGTVANATNEDEESSAYETDEEEVGEEGVELELESPSHRR</sequence>
<evidence type="ECO:0000313" key="3">
    <source>
        <dbReference type="Proteomes" id="UP000660262"/>
    </source>
</evidence>
<accession>A0A830HSG6</accession>
<organism evidence="2 3">
    <name type="scientific">Pycnococcus provasolii</name>
    <dbReference type="NCBI Taxonomy" id="41880"/>
    <lineage>
        <taxon>Eukaryota</taxon>
        <taxon>Viridiplantae</taxon>
        <taxon>Chlorophyta</taxon>
        <taxon>Pseudoscourfieldiophyceae</taxon>
        <taxon>Pseudoscourfieldiales</taxon>
        <taxon>Pycnococcaceae</taxon>
        <taxon>Pycnococcus</taxon>
    </lineage>
</organism>
<gene>
    <name evidence="2" type="ORF">PPROV_000666100</name>
</gene>
<dbReference type="Proteomes" id="UP000660262">
    <property type="component" value="Unassembled WGS sequence"/>
</dbReference>
<keyword evidence="3" id="KW-1185">Reference proteome</keyword>
<protein>
    <submittedName>
        <fullName evidence="2">Uncharacterized protein</fullName>
    </submittedName>
</protein>
<dbReference type="EMBL" id="BNJQ01000018">
    <property type="protein sequence ID" value="GHP07919.1"/>
    <property type="molecule type" value="Genomic_DNA"/>
</dbReference>
<name>A0A830HSG6_9CHLO</name>
<proteinExistence type="predicted"/>
<feature type="compositionally biased region" description="Polar residues" evidence="1">
    <location>
        <begin position="74"/>
        <end position="85"/>
    </location>
</feature>
<reference evidence="2" key="1">
    <citation type="submission" date="2020-10" db="EMBL/GenBank/DDBJ databases">
        <title>Unveiling of a novel bifunctional photoreceptor, Dualchrome1, isolated from a cosmopolitan green alga.</title>
        <authorList>
            <person name="Suzuki S."/>
            <person name="Kawachi M."/>
        </authorList>
    </citation>
    <scope>NUCLEOTIDE SEQUENCE</scope>
    <source>
        <strain evidence="2">NIES 2893</strain>
    </source>
</reference>